<dbReference type="AlphaFoldDB" id="A0A0R2FW25"/>
<dbReference type="InterPro" id="IPR010315">
    <property type="entry name" value="DUF915_hydro-like"/>
</dbReference>
<evidence type="ECO:0000313" key="4">
    <source>
        <dbReference type="Proteomes" id="UP000051751"/>
    </source>
</evidence>
<dbReference type="Proteomes" id="UP000051751">
    <property type="component" value="Unassembled WGS sequence"/>
</dbReference>
<dbReference type="EMBL" id="JQAT01000001">
    <property type="protein sequence ID" value="KRN29484.1"/>
    <property type="molecule type" value="Genomic_DNA"/>
</dbReference>
<keyword evidence="3" id="KW-1185">Reference proteome</keyword>
<organism evidence="1 4">
    <name type="scientific">Lactobacillus selangorensis</name>
    <dbReference type="NCBI Taxonomy" id="81857"/>
    <lineage>
        <taxon>Bacteria</taxon>
        <taxon>Bacillati</taxon>
        <taxon>Bacillota</taxon>
        <taxon>Bacilli</taxon>
        <taxon>Lactobacillales</taxon>
        <taxon>Lactobacillaceae</taxon>
        <taxon>Lactobacillus</taxon>
    </lineage>
</organism>
<dbReference type="SUPFAM" id="SSF53474">
    <property type="entry name" value="alpha/beta-Hydrolases"/>
    <property type="match status" value="1"/>
</dbReference>
<proteinExistence type="predicted"/>
<name>A0A0R2FW25_9LACO</name>
<dbReference type="InterPro" id="IPR029058">
    <property type="entry name" value="AB_hydrolase_fold"/>
</dbReference>
<dbReference type="Proteomes" id="UP000051645">
    <property type="component" value="Unassembled WGS sequence"/>
</dbReference>
<gene>
    <name evidence="1" type="ORF">IV38_GL000369</name>
    <name evidence="2" type="ORF">IV40_GL000299</name>
</gene>
<sequence length="263" mass="28734">MISRPVPVHASAATDYLHSTHTATVYVHGYNGGTYTTNDLIKAADKAGAAQKTVEATVSKTGKVIFTGKWPKDTINPIVQVVFKKNNAAPSRQTAWLYKVLADLKKTYGVTKYNGVGHSLGCNVLVNEALLHSHDTRLPKLNKLMTIAGPFNGVVGLGDHPDMNRLNSKEAPAIMNTTYLAMLRLRKHFPSNAKVLNVFGDLHNGTKTDHYVSVPSAKSLGYILRGVAKSYQELEVKGKNAEHSDLHDNATVSKAMIRFLWGK</sequence>
<evidence type="ECO:0000313" key="2">
    <source>
        <dbReference type="EMBL" id="KRN33986.1"/>
    </source>
</evidence>
<dbReference type="Gene3D" id="3.40.50.1820">
    <property type="entry name" value="alpha/beta hydrolase"/>
    <property type="match status" value="1"/>
</dbReference>
<dbReference type="EMBL" id="JQAZ01000001">
    <property type="protein sequence ID" value="KRN33986.1"/>
    <property type="molecule type" value="Genomic_DNA"/>
</dbReference>
<evidence type="ECO:0000313" key="3">
    <source>
        <dbReference type="Proteomes" id="UP000051645"/>
    </source>
</evidence>
<dbReference type="Pfam" id="PF06028">
    <property type="entry name" value="DUF915"/>
    <property type="match status" value="1"/>
</dbReference>
<accession>A0A0R2FW25</accession>
<dbReference type="GO" id="GO:0016787">
    <property type="term" value="F:hydrolase activity"/>
    <property type="evidence" value="ECO:0007669"/>
    <property type="project" value="UniProtKB-KW"/>
</dbReference>
<dbReference type="PATRIC" id="fig|81857.3.peg.374"/>
<evidence type="ECO:0000313" key="1">
    <source>
        <dbReference type="EMBL" id="KRN29484.1"/>
    </source>
</evidence>
<reference evidence="3 4" key="1">
    <citation type="journal article" date="2015" name="Genome Announc.">
        <title>Expanding the biotechnology potential of lactobacilli through comparative genomics of 213 strains and associated genera.</title>
        <authorList>
            <person name="Sun Z."/>
            <person name="Harris H.M."/>
            <person name="McCann A."/>
            <person name="Guo C."/>
            <person name="Argimon S."/>
            <person name="Zhang W."/>
            <person name="Yang X."/>
            <person name="Jeffery I.B."/>
            <person name="Cooney J.C."/>
            <person name="Kagawa T.F."/>
            <person name="Liu W."/>
            <person name="Song Y."/>
            <person name="Salvetti E."/>
            <person name="Wrobel A."/>
            <person name="Rasinkangas P."/>
            <person name="Parkhill J."/>
            <person name="Rea M.C."/>
            <person name="O'Sullivan O."/>
            <person name="Ritari J."/>
            <person name="Douillard F.P."/>
            <person name="Paul Ross R."/>
            <person name="Yang R."/>
            <person name="Briner A.E."/>
            <person name="Felis G.E."/>
            <person name="de Vos W.M."/>
            <person name="Barrangou R."/>
            <person name="Klaenhammer T.R."/>
            <person name="Caufield P.W."/>
            <person name="Cui Y."/>
            <person name="Zhang H."/>
            <person name="O'Toole P.W."/>
        </authorList>
    </citation>
    <scope>NUCLEOTIDE SEQUENCE [LARGE SCALE GENOMIC DNA]</scope>
    <source>
        <strain evidence="1 4">ATCC BAA-66</strain>
        <strain evidence="2 3">DSM 13344</strain>
    </source>
</reference>
<protein>
    <submittedName>
        <fullName evidence="1">Cell surface hydrolase, membrane-bound</fullName>
    </submittedName>
</protein>
<dbReference type="STRING" id="81857.IV38_GL000369"/>
<comment type="caution">
    <text evidence="1">The sequence shown here is derived from an EMBL/GenBank/DDBJ whole genome shotgun (WGS) entry which is preliminary data.</text>
</comment>
<keyword evidence="1" id="KW-0378">Hydrolase</keyword>